<evidence type="ECO:0000313" key="3">
    <source>
        <dbReference type="EMBL" id="RVU34948.1"/>
    </source>
</evidence>
<comment type="similarity">
    <text evidence="1">Belongs to the metallo-beta-lactamase superfamily. Class-B beta-lactamase family.</text>
</comment>
<name>A0A3S2Z615_9PROT</name>
<evidence type="ECO:0000256" key="1">
    <source>
        <dbReference type="ARBA" id="ARBA00005250"/>
    </source>
</evidence>
<dbReference type="SMART" id="SM00849">
    <property type="entry name" value="Lactamase_B"/>
    <property type="match status" value="1"/>
</dbReference>
<evidence type="ECO:0000313" key="4">
    <source>
        <dbReference type="Proteomes" id="UP000287447"/>
    </source>
</evidence>
<dbReference type="GO" id="GO:0016787">
    <property type="term" value="F:hydrolase activity"/>
    <property type="evidence" value="ECO:0007669"/>
    <property type="project" value="UniProtKB-KW"/>
</dbReference>
<dbReference type="OrthoDB" id="9802991at2"/>
<dbReference type="InterPro" id="IPR050855">
    <property type="entry name" value="NDM-1-like"/>
</dbReference>
<feature type="domain" description="Metallo-beta-lactamase" evidence="2">
    <location>
        <begin position="32"/>
        <end position="235"/>
    </location>
</feature>
<keyword evidence="3" id="KW-0378">Hydrolase</keyword>
<organism evidence="3 4">
    <name type="scientific">Hwanghaeella grinnelliae</name>
    <dbReference type="NCBI Taxonomy" id="2500179"/>
    <lineage>
        <taxon>Bacteria</taxon>
        <taxon>Pseudomonadati</taxon>
        <taxon>Pseudomonadota</taxon>
        <taxon>Alphaproteobacteria</taxon>
        <taxon>Rhodospirillales</taxon>
        <taxon>Rhodospirillaceae</taxon>
        <taxon>Hwanghaeella</taxon>
    </lineage>
</organism>
<dbReference type="GO" id="GO:0017001">
    <property type="term" value="P:antibiotic catabolic process"/>
    <property type="evidence" value="ECO:0007669"/>
    <property type="project" value="UniProtKB-ARBA"/>
</dbReference>
<dbReference type="Pfam" id="PF00753">
    <property type="entry name" value="Lactamase_B"/>
    <property type="match status" value="1"/>
</dbReference>
<gene>
    <name evidence="3" type="ORF">EOI86_19130</name>
</gene>
<reference evidence="4" key="1">
    <citation type="submission" date="2019-01" db="EMBL/GenBank/DDBJ databases">
        <title>Gri0909 isolated from a small marine red alga.</title>
        <authorList>
            <person name="Kim J."/>
            <person name="Jeong S.E."/>
            <person name="Jeon C.O."/>
        </authorList>
    </citation>
    <scope>NUCLEOTIDE SEQUENCE [LARGE SCALE GENOMIC DNA]</scope>
    <source>
        <strain evidence="4">Gri0909</strain>
    </source>
</reference>
<dbReference type="RefSeq" id="WP_127767256.1">
    <property type="nucleotide sequence ID" value="NZ_SADE01000003.1"/>
</dbReference>
<dbReference type="InterPro" id="IPR001279">
    <property type="entry name" value="Metallo-B-lactamas"/>
</dbReference>
<comment type="caution">
    <text evidence="3">The sequence shown here is derived from an EMBL/GenBank/DDBJ whole genome shotgun (WGS) entry which is preliminary data.</text>
</comment>
<evidence type="ECO:0000259" key="2">
    <source>
        <dbReference type="SMART" id="SM00849"/>
    </source>
</evidence>
<dbReference type="EMBL" id="SADE01000003">
    <property type="protein sequence ID" value="RVU34948.1"/>
    <property type="molecule type" value="Genomic_DNA"/>
</dbReference>
<proteinExistence type="inferred from homology"/>
<dbReference type="PANTHER" id="PTHR42951">
    <property type="entry name" value="METALLO-BETA-LACTAMASE DOMAIN-CONTAINING"/>
    <property type="match status" value="1"/>
</dbReference>
<keyword evidence="4" id="KW-1185">Reference proteome</keyword>
<accession>A0A3S2Z615</accession>
<dbReference type="InterPro" id="IPR036866">
    <property type="entry name" value="RibonucZ/Hydroxyglut_hydro"/>
</dbReference>
<protein>
    <submittedName>
        <fullName evidence="3">MBL fold metallo-hydrolase</fullName>
    </submittedName>
</protein>
<dbReference type="PANTHER" id="PTHR42951:SF4">
    <property type="entry name" value="ACYL-COENZYME A THIOESTERASE MBLAC2"/>
    <property type="match status" value="1"/>
</dbReference>
<dbReference type="Gene3D" id="3.60.15.10">
    <property type="entry name" value="Ribonuclease Z/Hydroxyacylglutathione hydrolase-like"/>
    <property type="match status" value="1"/>
</dbReference>
<dbReference type="AlphaFoldDB" id="A0A3S2Z615"/>
<dbReference type="SUPFAM" id="SSF56281">
    <property type="entry name" value="Metallo-hydrolase/oxidoreductase"/>
    <property type="match status" value="1"/>
</dbReference>
<sequence>MPFEVADRWFDFKRMDDGITHIWEPYVIPLMRCNIWHVRGRDRDMIVDTGMGVVSLRDATRHLLDKPVMAAATHAHIDHVGSHHEFDECLVHRLEEKDLAEPYWEKSLYLENEDLVRQLAESGYHCDMGQCYIDALPHEGYDPGAYALQGSKATRVVEDGDIVDLGDRQFQVIHIPGHSPGSIGLWEEATGIFFSGDCIYDGPLLDGFSDSNITDYIASMKRLRDLPVRVVHAGHDPSFGRERLLELIDAYLDLRDN</sequence>
<dbReference type="Proteomes" id="UP000287447">
    <property type="component" value="Unassembled WGS sequence"/>
</dbReference>